<evidence type="ECO:0000313" key="2">
    <source>
        <dbReference type="Proteomes" id="UP001627284"/>
    </source>
</evidence>
<gene>
    <name evidence="1" type="ORF">AABB24_031485</name>
</gene>
<reference evidence="1 2" key="1">
    <citation type="submission" date="2024-05" db="EMBL/GenBank/DDBJ databases">
        <title>De novo assembly of an allotetraploid wild potato.</title>
        <authorList>
            <person name="Hosaka A.J."/>
        </authorList>
    </citation>
    <scope>NUCLEOTIDE SEQUENCE [LARGE SCALE GENOMIC DNA]</scope>
    <source>
        <tissue evidence="1">Young leaves</tissue>
    </source>
</reference>
<dbReference type="EMBL" id="JBJKTR010000018">
    <property type="protein sequence ID" value="KAL3335294.1"/>
    <property type="molecule type" value="Genomic_DNA"/>
</dbReference>
<organism evidence="1 2">
    <name type="scientific">Solanum stoloniferum</name>
    <dbReference type="NCBI Taxonomy" id="62892"/>
    <lineage>
        <taxon>Eukaryota</taxon>
        <taxon>Viridiplantae</taxon>
        <taxon>Streptophyta</taxon>
        <taxon>Embryophyta</taxon>
        <taxon>Tracheophyta</taxon>
        <taxon>Spermatophyta</taxon>
        <taxon>Magnoliopsida</taxon>
        <taxon>eudicotyledons</taxon>
        <taxon>Gunneridae</taxon>
        <taxon>Pentapetalae</taxon>
        <taxon>asterids</taxon>
        <taxon>lamiids</taxon>
        <taxon>Solanales</taxon>
        <taxon>Solanaceae</taxon>
        <taxon>Solanoideae</taxon>
        <taxon>Solaneae</taxon>
        <taxon>Solanum</taxon>
    </lineage>
</organism>
<accession>A0ABD2RUP3</accession>
<comment type="caution">
    <text evidence="1">The sequence shown here is derived from an EMBL/GenBank/DDBJ whole genome shotgun (WGS) entry which is preliminary data.</text>
</comment>
<keyword evidence="2" id="KW-1185">Reference proteome</keyword>
<dbReference type="AlphaFoldDB" id="A0ABD2RUP3"/>
<proteinExistence type="predicted"/>
<protein>
    <submittedName>
        <fullName evidence="1">Uncharacterized protein</fullName>
    </submittedName>
</protein>
<sequence>MYCVFFQSVASSSNISSTFNSEKIGNIYRREIGFGMGENGRQTGTNEAHSEFKFQKFFHHFGGHLFLTISTHSGRGKVRRTLRIDSLVLAARRGSISRYKDRGRDCFCCSFLLRLRRILGEDDKGFWRCTPLKSALTPCIDAVSAFR</sequence>
<dbReference type="Proteomes" id="UP001627284">
    <property type="component" value="Unassembled WGS sequence"/>
</dbReference>
<evidence type="ECO:0000313" key="1">
    <source>
        <dbReference type="EMBL" id="KAL3335294.1"/>
    </source>
</evidence>
<name>A0ABD2RUP3_9SOLN</name>